<dbReference type="AlphaFoldDB" id="A0AAV4RMK1"/>
<name>A0AAV4RMK1_9ARAC</name>
<organism evidence="2 3">
    <name type="scientific">Caerostris darwini</name>
    <dbReference type="NCBI Taxonomy" id="1538125"/>
    <lineage>
        <taxon>Eukaryota</taxon>
        <taxon>Metazoa</taxon>
        <taxon>Ecdysozoa</taxon>
        <taxon>Arthropoda</taxon>
        <taxon>Chelicerata</taxon>
        <taxon>Arachnida</taxon>
        <taxon>Araneae</taxon>
        <taxon>Araneomorphae</taxon>
        <taxon>Entelegynae</taxon>
        <taxon>Araneoidea</taxon>
        <taxon>Araneidae</taxon>
        <taxon>Caerostris</taxon>
    </lineage>
</organism>
<gene>
    <name evidence="2" type="ORF">CDAR_375051</name>
</gene>
<evidence type="ECO:0000313" key="2">
    <source>
        <dbReference type="EMBL" id="GIY22304.1"/>
    </source>
</evidence>
<protein>
    <submittedName>
        <fullName evidence="2">Uncharacterized protein</fullName>
    </submittedName>
</protein>
<proteinExistence type="predicted"/>
<reference evidence="2 3" key="1">
    <citation type="submission" date="2021-06" db="EMBL/GenBank/DDBJ databases">
        <title>Caerostris darwini draft genome.</title>
        <authorList>
            <person name="Kono N."/>
            <person name="Arakawa K."/>
        </authorList>
    </citation>
    <scope>NUCLEOTIDE SEQUENCE [LARGE SCALE GENOMIC DNA]</scope>
</reference>
<dbReference type="EMBL" id="BPLQ01006428">
    <property type="protein sequence ID" value="GIY22304.1"/>
    <property type="molecule type" value="Genomic_DNA"/>
</dbReference>
<evidence type="ECO:0000313" key="3">
    <source>
        <dbReference type="Proteomes" id="UP001054837"/>
    </source>
</evidence>
<feature type="region of interest" description="Disordered" evidence="1">
    <location>
        <begin position="79"/>
        <end position="108"/>
    </location>
</feature>
<comment type="caution">
    <text evidence="2">The sequence shown here is derived from an EMBL/GenBank/DDBJ whole genome shotgun (WGS) entry which is preliminary data.</text>
</comment>
<sequence>MYSCEQCFTRPFQCTRNNIKAKKVESEMQMMRSLFNFFPGPIRNSSEMRYHPPYMVISDAERTCEVVIKRRMMDYRGSPGEVGNWKTAKQERKPIASNETEPEHAVGI</sequence>
<evidence type="ECO:0000256" key="1">
    <source>
        <dbReference type="SAM" id="MobiDB-lite"/>
    </source>
</evidence>
<keyword evidence="3" id="KW-1185">Reference proteome</keyword>
<accession>A0AAV4RMK1</accession>
<dbReference type="Proteomes" id="UP001054837">
    <property type="component" value="Unassembled WGS sequence"/>
</dbReference>